<dbReference type="Gene3D" id="1.10.1240.100">
    <property type="match status" value="1"/>
</dbReference>
<accession>A0A1I0EP48</accession>
<dbReference type="SUPFAM" id="SSF53901">
    <property type="entry name" value="Thiolase-like"/>
    <property type="match status" value="1"/>
</dbReference>
<dbReference type="Pfam" id="PF16197">
    <property type="entry name" value="KAsynt_C_assoc"/>
    <property type="match status" value="1"/>
</dbReference>
<feature type="domain" description="Carrier" evidence="5">
    <location>
        <begin position="928"/>
        <end position="1004"/>
    </location>
</feature>
<dbReference type="Gene3D" id="1.10.1200.10">
    <property type="entry name" value="ACP-like"/>
    <property type="match status" value="1"/>
</dbReference>
<dbReference type="InterPro" id="IPR009081">
    <property type="entry name" value="PP-bd_ACP"/>
</dbReference>
<evidence type="ECO:0000256" key="1">
    <source>
        <dbReference type="ARBA" id="ARBA00022450"/>
    </source>
</evidence>
<dbReference type="InterPro" id="IPR032821">
    <property type="entry name" value="PKS_assoc"/>
</dbReference>
<dbReference type="InterPro" id="IPR018201">
    <property type="entry name" value="Ketoacyl_synth_AS"/>
</dbReference>
<protein>
    <submittedName>
        <fullName evidence="7">Phosphopantetheine attachment site</fullName>
    </submittedName>
</protein>
<dbReference type="GO" id="GO:0006633">
    <property type="term" value="P:fatty acid biosynthetic process"/>
    <property type="evidence" value="ECO:0007669"/>
    <property type="project" value="InterPro"/>
</dbReference>
<evidence type="ECO:0000256" key="3">
    <source>
        <dbReference type="ARBA" id="ARBA00022679"/>
    </source>
</evidence>
<dbReference type="PROSITE" id="PS50075">
    <property type="entry name" value="CARRIER"/>
    <property type="match status" value="1"/>
</dbReference>
<dbReference type="SMART" id="SM00825">
    <property type="entry name" value="PKS_KS"/>
    <property type="match status" value="1"/>
</dbReference>
<feature type="domain" description="Ketosynthase family 3 (KS3)" evidence="6">
    <location>
        <begin position="3"/>
        <end position="416"/>
    </location>
</feature>
<keyword evidence="2" id="KW-0597">Phosphoprotein</keyword>
<sequence length="1004" mass="110842">MRYKDIAVIGMSGRFAFASDLSEYREILKRKTCAIREPEIARLDLMNADHEAHYMKCGYIRDIDKFDNEFFGVTDREARLMSPEQRLSLEMAAGAILDAGYSLQSFRGKNCGVFVADGESDYNRFVKKQSSASVIGSQSFMLSGQIGYHLGLQGENVSISSGCSSALIAIHNACEKMTLGEIDSAIVGGVILYVDVPKARNNMYDTLGIMSPDYTIRSFGEGANGTVCGEGGGYILLKPLEKAREDGDHIYGVILGGAVNGDGALCTSVSMPSMEQQKNVLLKAWDSVDADQLTELEAHGIGAPVGDAVEIESITDALKEKGLDKKTIRLSTAKANIGHLFSQSGMASIIKVMTGYEHQETYPIAGLRKLNPLIRFDETSLMPEQEVYHWEKNTPRMTGISSFGLSGCNAHLVVRNYVDEERIEKRSDVNPPAVLKISARTEAAFEKMKRNIVDALDDTARLTDMIYTLNAGRDDYGFRSVVPFHDVTDLKNRIENAKPVKVSEGKCKVIFVVKTCADSDIQRKLDIYKKLLAMGIKSSTLLVDKVFAAAVKHEEGKIGTEEFATIRREADYQTGYEKFYQQIRSKNRGNKLLLIDFTDDRGMSVFESEDNIDVFFVSEREELGRLVKFWYETGHSVNWEGCYEGFGCRRVSAPGYPFEDRRHWAEMKTEEQPVNAAAASLNVQGVAAPAGPAIAVPGVPADAPQTFLPQKKVFLLKSAKNADVDLNLFPYIDSSFRESFTPVSGDIDADYKLAMLKFVEKKHIVPDVIVADKNGRSILGLKQGRISESRFRANLAGSAEPSGEDDSKAIRAIEELAKDSAVTVFDFGDGTLKGHVFRGAVRIVTLRNENELQNYLEHPDWMVPVKGIGTENEFVPVTVQSAYSAEILAPAVPWSEGVKKKSVPGITGTASADLTGEDGKPASKKKSAEVLSAEEFLEEAWRKAFNLDGSIGHDEDFFSLGGNSLIMQSMSDEINEHFHKKFDIFEIYDYETIEKLAVKILEAV</sequence>
<gene>
    <name evidence="7" type="ORF">SAMN04487771_10203</name>
</gene>
<evidence type="ECO:0000313" key="8">
    <source>
        <dbReference type="Proteomes" id="UP000199820"/>
    </source>
</evidence>
<name>A0A1I0EP48_9FIRM</name>
<dbReference type="InterPro" id="IPR014031">
    <property type="entry name" value="Ketoacyl_synth_C"/>
</dbReference>
<dbReference type="OrthoDB" id="1983847at2"/>
<dbReference type="PANTHER" id="PTHR43775">
    <property type="entry name" value="FATTY ACID SYNTHASE"/>
    <property type="match status" value="1"/>
</dbReference>
<evidence type="ECO:0000259" key="5">
    <source>
        <dbReference type="PROSITE" id="PS50075"/>
    </source>
</evidence>
<dbReference type="InterPro" id="IPR050091">
    <property type="entry name" value="PKS_NRPS_Biosynth_Enz"/>
</dbReference>
<dbReference type="Pfam" id="PF00109">
    <property type="entry name" value="ketoacyl-synt"/>
    <property type="match status" value="1"/>
</dbReference>
<dbReference type="AlphaFoldDB" id="A0A1I0EP48"/>
<dbReference type="PROSITE" id="PS52004">
    <property type="entry name" value="KS3_2"/>
    <property type="match status" value="1"/>
</dbReference>
<evidence type="ECO:0000256" key="4">
    <source>
        <dbReference type="SAM" id="MobiDB-lite"/>
    </source>
</evidence>
<feature type="region of interest" description="Disordered" evidence="4">
    <location>
        <begin position="904"/>
        <end position="925"/>
    </location>
</feature>
<keyword evidence="3" id="KW-0808">Transferase</keyword>
<dbReference type="InterPro" id="IPR020841">
    <property type="entry name" value="PKS_Beta-ketoAc_synthase_dom"/>
</dbReference>
<dbReference type="Pfam" id="PF00550">
    <property type="entry name" value="PP-binding"/>
    <property type="match status" value="1"/>
</dbReference>
<keyword evidence="8" id="KW-1185">Reference proteome</keyword>
<dbReference type="GO" id="GO:0004312">
    <property type="term" value="F:fatty acid synthase activity"/>
    <property type="evidence" value="ECO:0007669"/>
    <property type="project" value="TreeGrafter"/>
</dbReference>
<dbReference type="SUPFAM" id="SSF47336">
    <property type="entry name" value="ACP-like"/>
    <property type="match status" value="1"/>
</dbReference>
<dbReference type="PANTHER" id="PTHR43775:SF37">
    <property type="entry name" value="SI:DKEY-61P9.11"/>
    <property type="match status" value="1"/>
</dbReference>
<dbReference type="InterPro" id="IPR016039">
    <property type="entry name" value="Thiolase-like"/>
</dbReference>
<evidence type="ECO:0000256" key="2">
    <source>
        <dbReference type="ARBA" id="ARBA00022553"/>
    </source>
</evidence>
<reference evidence="7 8" key="1">
    <citation type="submission" date="2016-10" db="EMBL/GenBank/DDBJ databases">
        <authorList>
            <person name="de Groot N.N."/>
        </authorList>
    </citation>
    <scope>NUCLEOTIDE SEQUENCE [LARGE SCALE GENOMIC DNA]</scope>
    <source>
        <strain evidence="7 8">KH1P1</strain>
    </source>
</reference>
<dbReference type="PROSITE" id="PS00606">
    <property type="entry name" value="KS3_1"/>
    <property type="match status" value="1"/>
</dbReference>
<dbReference type="PROSITE" id="PS00098">
    <property type="entry name" value="THIOLASE_1"/>
    <property type="match status" value="1"/>
</dbReference>
<dbReference type="InterPro" id="IPR020615">
    <property type="entry name" value="Thiolase_acyl_enz_int_AS"/>
</dbReference>
<proteinExistence type="predicted"/>
<dbReference type="InterPro" id="IPR036736">
    <property type="entry name" value="ACP-like_sf"/>
</dbReference>
<evidence type="ECO:0000313" key="7">
    <source>
        <dbReference type="EMBL" id="SET47208.1"/>
    </source>
</evidence>
<dbReference type="Gene3D" id="3.40.47.10">
    <property type="match status" value="1"/>
</dbReference>
<keyword evidence="1" id="KW-0596">Phosphopantetheine</keyword>
<dbReference type="GO" id="GO:0004315">
    <property type="term" value="F:3-oxoacyl-[acyl-carrier-protein] synthase activity"/>
    <property type="evidence" value="ECO:0007669"/>
    <property type="project" value="InterPro"/>
</dbReference>
<dbReference type="CDD" id="cd00833">
    <property type="entry name" value="PKS"/>
    <property type="match status" value="1"/>
</dbReference>
<dbReference type="Proteomes" id="UP000199820">
    <property type="component" value="Unassembled WGS sequence"/>
</dbReference>
<evidence type="ECO:0000259" key="6">
    <source>
        <dbReference type="PROSITE" id="PS52004"/>
    </source>
</evidence>
<dbReference type="Gene3D" id="3.30.70.3290">
    <property type="match status" value="1"/>
</dbReference>
<dbReference type="EMBL" id="FOIL01000020">
    <property type="protein sequence ID" value="SET47208.1"/>
    <property type="molecule type" value="Genomic_DNA"/>
</dbReference>
<organism evidence="7 8">
    <name type="scientific">[Clostridium] aminophilum</name>
    <dbReference type="NCBI Taxonomy" id="1526"/>
    <lineage>
        <taxon>Bacteria</taxon>
        <taxon>Bacillati</taxon>
        <taxon>Bacillota</taxon>
        <taxon>Clostridia</taxon>
        <taxon>Lachnospirales</taxon>
        <taxon>Lachnospiraceae</taxon>
    </lineage>
</organism>
<dbReference type="Pfam" id="PF02801">
    <property type="entry name" value="Ketoacyl-synt_C"/>
    <property type="match status" value="1"/>
</dbReference>
<dbReference type="RefSeq" id="WP_074649448.1">
    <property type="nucleotide sequence ID" value="NZ_FOIL01000020.1"/>
</dbReference>
<dbReference type="InterPro" id="IPR014030">
    <property type="entry name" value="Ketoacyl_synth_N"/>
</dbReference>